<dbReference type="Gene3D" id="1.20.930.10">
    <property type="entry name" value="Conserved domain common to transcription factors TFIIS, elongin A, CRSP70"/>
    <property type="match status" value="1"/>
</dbReference>
<dbReference type="PANTHER" id="PTHR47210">
    <property type="entry name" value="MEDIATOR OF RNA POLYMERASE II TRANSCRIPTION SUBUNIT 26C-RELATED"/>
    <property type="match status" value="1"/>
</dbReference>
<evidence type="ECO:0000256" key="3">
    <source>
        <dbReference type="PROSITE-ProRule" id="PRU00649"/>
    </source>
</evidence>
<keyword evidence="2 3" id="KW-0539">Nucleus</keyword>
<dbReference type="CDD" id="cd00183">
    <property type="entry name" value="TFIIS_I"/>
    <property type="match status" value="1"/>
</dbReference>
<protein>
    <recommendedName>
        <fullName evidence="5">TFIIS N-terminal domain-containing protein</fullName>
    </recommendedName>
</protein>
<dbReference type="InterPro" id="IPR017923">
    <property type="entry name" value="TFIIS_N"/>
</dbReference>
<evidence type="ECO:0000313" key="7">
    <source>
        <dbReference type="Proteomes" id="UP001279734"/>
    </source>
</evidence>
<dbReference type="PANTHER" id="PTHR47210:SF1">
    <property type="entry name" value="MEDIATOR OF RNA POLYMERASE II TRANSCRIPTION SUBUNIT 26C-RELATED"/>
    <property type="match status" value="1"/>
</dbReference>
<feature type="compositionally biased region" description="Basic and acidic residues" evidence="4">
    <location>
        <begin position="74"/>
        <end position="91"/>
    </location>
</feature>
<dbReference type="EMBL" id="BSYO01000027">
    <property type="protein sequence ID" value="GMH23985.1"/>
    <property type="molecule type" value="Genomic_DNA"/>
</dbReference>
<dbReference type="SUPFAM" id="SSF47676">
    <property type="entry name" value="Conserved domain common to transcription factors TFIIS, elongin A, CRSP70"/>
    <property type="match status" value="1"/>
</dbReference>
<dbReference type="SMART" id="SM00509">
    <property type="entry name" value="TFS2N"/>
    <property type="match status" value="1"/>
</dbReference>
<feature type="region of interest" description="Disordered" evidence="4">
    <location>
        <begin position="202"/>
        <end position="293"/>
    </location>
</feature>
<gene>
    <name evidence="6" type="ORF">Nepgr_025828</name>
</gene>
<dbReference type="PROSITE" id="PS51319">
    <property type="entry name" value="TFIIS_N"/>
    <property type="match status" value="1"/>
</dbReference>
<name>A0AAD3Y1H6_NEPGR</name>
<dbReference type="Pfam" id="PF08711">
    <property type="entry name" value="Med26"/>
    <property type="match status" value="1"/>
</dbReference>
<feature type="compositionally biased region" description="Polar residues" evidence="4">
    <location>
        <begin position="215"/>
        <end position="228"/>
    </location>
</feature>
<feature type="compositionally biased region" description="Basic and acidic residues" evidence="4">
    <location>
        <begin position="281"/>
        <end position="293"/>
    </location>
</feature>
<feature type="compositionally biased region" description="Polar residues" evidence="4">
    <location>
        <begin position="264"/>
        <end position="275"/>
    </location>
</feature>
<dbReference type="InterPro" id="IPR044790">
    <property type="entry name" value="MD26C-like"/>
</dbReference>
<dbReference type="InterPro" id="IPR003617">
    <property type="entry name" value="TFIIS/CRSP70_N_sub"/>
</dbReference>
<evidence type="ECO:0000313" key="6">
    <source>
        <dbReference type="EMBL" id="GMH23985.1"/>
    </source>
</evidence>
<accession>A0AAD3Y1H6</accession>
<reference evidence="6" key="1">
    <citation type="submission" date="2023-05" db="EMBL/GenBank/DDBJ databases">
        <title>Nepenthes gracilis genome sequencing.</title>
        <authorList>
            <person name="Fukushima K."/>
        </authorList>
    </citation>
    <scope>NUCLEOTIDE SEQUENCE</scope>
    <source>
        <strain evidence="6">SING2019-196</strain>
    </source>
</reference>
<evidence type="ECO:0000256" key="1">
    <source>
        <dbReference type="ARBA" id="ARBA00004123"/>
    </source>
</evidence>
<dbReference type="AlphaFoldDB" id="A0AAD3Y1H6"/>
<feature type="region of interest" description="Disordered" evidence="4">
    <location>
        <begin position="318"/>
        <end position="339"/>
    </location>
</feature>
<feature type="domain" description="TFIIS N-terminal" evidence="5">
    <location>
        <begin position="121"/>
        <end position="195"/>
    </location>
</feature>
<proteinExistence type="predicted"/>
<dbReference type="InterPro" id="IPR035441">
    <property type="entry name" value="TFIIS/LEDGF_dom_sf"/>
</dbReference>
<comment type="caution">
    <text evidence="6">The sequence shown here is derived from an EMBL/GenBank/DDBJ whole genome shotgun (WGS) entry which is preliminary data.</text>
</comment>
<evidence type="ECO:0000256" key="2">
    <source>
        <dbReference type="ARBA" id="ARBA00023242"/>
    </source>
</evidence>
<dbReference type="Proteomes" id="UP001279734">
    <property type="component" value="Unassembled WGS sequence"/>
</dbReference>
<sequence>MDLDDYRAILRNSGVDIWTLIESAIDMASLDYGTELKDRRDRIIGKLYAEVSPMCRNCDVDWPRSSAVKFKPLVENERETEDRHEHDRKTDSPVTLMSVDADADSDEPEERWHNVVDDEQRSVLTIKEQIDDPHQSADSLVELLQNLADMDMTFKALKETDIGRHVNRLRKHPSTDVKILVKQLVRKWKDLVDEWVVSNTPGESQCSALLDGDSPQISVPKYQQNGQHQVPDFAYSPNPRNGRSGSTEPEPWPRTAAPQRESLNRSSQNALISSSAPPPNRQREPVIDPEKLASARKRLHENYQEAENARKQRTIQVMDIQEIPKPKKVRNGGGFQGRH</sequence>
<evidence type="ECO:0000256" key="4">
    <source>
        <dbReference type="SAM" id="MobiDB-lite"/>
    </source>
</evidence>
<feature type="region of interest" description="Disordered" evidence="4">
    <location>
        <begin position="74"/>
        <end position="97"/>
    </location>
</feature>
<feature type="compositionally biased region" description="Polar residues" evidence="4">
    <location>
        <begin position="238"/>
        <end position="247"/>
    </location>
</feature>
<comment type="subcellular location">
    <subcellularLocation>
        <location evidence="1 3">Nucleus</location>
    </subcellularLocation>
</comment>
<organism evidence="6 7">
    <name type="scientific">Nepenthes gracilis</name>
    <name type="common">Slender pitcher plant</name>
    <dbReference type="NCBI Taxonomy" id="150966"/>
    <lineage>
        <taxon>Eukaryota</taxon>
        <taxon>Viridiplantae</taxon>
        <taxon>Streptophyta</taxon>
        <taxon>Embryophyta</taxon>
        <taxon>Tracheophyta</taxon>
        <taxon>Spermatophyta</taxon>
        <taxon>Magnoliopsida</taxon>
        <taxon>eudicotyledons</taxon>
        <taxon>Gunneridae</taxon>
        <taxon>Pentapetalae</taxon>
        <taxon>Caryophyllales</taxon>
        <taxon>Nepenthaceae</taxon>
        <taxon>Nepenthes</taxon>
    </lineage>
</organism>
<dbReference type="GO" id="GO:0005634">
    <property type="term" value="C:nucleus"/>
    <property type="evidence" value="ECO:0007669"/>
    <property type="project" value="UniProtKB-SubCell"/>
</dbReference>
<keyword evidence="7" id="KW-1185">Reference proteome</keyword>
<evidence type="ECO:0000259" key="5">
    <source>
        <dbReference type="PROSITE" id="PS51319"/>
    </source>
</evidence>